<comment type="caution">
    <text evidence="10">The sequence shown here is derived from an EMBL/GenBank/DDBJ whole genome shotgun (WGS) entry which is preliminary data.</text>
</comment>
<dbReference type="InterPro" id="IPR011527">
    <property type="entry name" value="ABC1_TM_dom"/>
</dbReference>
<keyword evidence="4" id="KW-0067">ATP-binding</keyword>
<gene>
    <name evidence="10" type="ORF">CDQ91_01680</name>
</gene>
<evidence type="ECO:0000259" key="8">
    <source>
        <dbReference type="PROSITE" id="PS50893"/>
    </source>
</evidence>
<protein>
    <submittedName>
        <fullName evidence="10">Type I secretion system permease/ATPase</fullName>
    </submittedName>
</protein>
<name>A0A246K6E6_9SPHN</name>
<keyword evidence="6 7" id="KW-0472">Membrane</keyword>
<feature type="domain" description="ABC transmembrane type-1" evidence="9">
    <location>
        <begin position="23"/>
        <end position="300"/>
    </location>
</feature>
<dbReference type="NCBIfam" id="TIGR01842">
    <property type="entry name" value="type_I_sec_PrtD"/>
    <property type="match status" value="1"/>
</dbReference>
<dbReference type="InterPro" id="IPR010128">
    <property type="entry name" value="ATPase_T1SS_PrtD-like"/>
</dbReference>
<feature type="transmembrane region" description="Helical" evidence="7">
    <location>
        <begin position="259"/>
        <end position="282"/>
    </location>
</feature>
<evidence type="ECO:0000256" key="5">
    <source>
        <dbReference type="ARBA" id="ARBA00022989"/>
    </source>
</evidence>
<organism evidence="10 11">
    <name type="scientific">Sphingopyxis witflariensis</name>
    <dbReference type="NCBI Taxonomy" id="173675"/>
    <lineage>
        <taxon>Bacteria</taxon>
        <taxon>Pseudomonadati</taxon>
        <taxon>Pseudomonadota</taxon>
        <taxon>Alphaproteobacteria</taxon>
        <taxon>Sphingomonadales</taxon>
        <taxon>Sphingomonadaceae</taxon>
        <taxon>Sphingopyxis</taxon>
    </lineage>
</organism>
<evidence type="ECO:0000313" key="11">
    <source>
        <dbReference type="Proteomes" id="UP000197097"/>
    </source>
</evidence>
<feature type="domain" description="ABC transporter" evidence="8">
    <location>
        <begin position="332"/>
        <end position="574"/>
    </location>
</feature>
<evidence type="ECO:0000259" key="9">
    <source>
        <dbReference type="PROSITE" id="PS50929"/>
    </source>
</evidence>
<sequence length="585" mass="62319">MKIDPAMPDPIKQAFAACRQHFVAAAVFSALVNILYLAPTIYMMQVYDRVVPTGGVLTLFWITVIVAIAIACLSALDVVRNRLMLRASLRLNRQLATPILDRLLARAKGNADPAAAQAMRDFDSFRGAVASPSAIALFDIPWTPLYFAVAFLIHPLLGMMILGAGMVLLGLALLNERATKKSAAASHKAMAAAYAGQEAIFAKAEIVRALGMRRALVARQIGDRRVGLEASARTQLTASRYTGLVKFARMFMQSLSLGVGAWLAIKAEISVGAIIAASVLLARALQPIEQMVQAWPAIGQARQAKASIEALFRSTDDLVGDRVALPTPEGYVQLSNILLRTADNSALILRGVSTWLIPGEVLGVIGPSGAGKTTLARIAAGAIPPDSGEIRIDEAQYGDWDAERLAAHIGYLPQEPTLLPGTIGENISRFAAVRGEHAADVDAQVTRAAIAAGIHDLILHLPGGYNARIGDGGLLLSGGQAQRIALARALYGDPKLLILDEPNASLDSQGEEALSEAIAKAKARDAAIMIVTHRQSALRCADRLAVMKNGMIEHQGPREEVLELLRHSAAMAAANVVKMKRNVKP</sequence>
<keyword evidence="11" id="KW-1185">Reference proteome</keyword>
<dbReference type="RefSeq" id="WP_088471392.1">
    <property type="nucleotide sequence ID" value="NZ_NISJ01000001.1"/>
</dbReference>
<dbReference type="Pfam" id="PF00005">
    <property type="entry name" value="ABC_tran"/>
    <property type="match status" value="1"/>
</dbReference>
<accession>A0A246K6E6</accession>
<dbReference type="Gene3D" id="1.20.1560.10">
    <property type="entry name" value="ABC transporter type 1, transmembrane domain"/>
    <property type="match status" value="1"/>
</dbReference>
<dbReference type="InterPro" id="IPR017871">
    <property type="entry name" value="ABC_transporter-like_CS"/>
</dbReference>
<dbReference type="PANTHER" id="PTHR24221:SF248">
    <property type="entry name" value="ABC TRANSPORTER TRANSMEMBRANE REGION"/>
    <property type="match status" value="1"/>
</dbReference>
<dbReference type="Proteomes" id="UP000197097">
    <property type="component" value="Unassembled WGS sequence"/>
</dbReference>
<proteinExistence type="predicted"/>
<dbReference type="GO" id="GO:0034040">
    <property type="term" value="F:ATPase-coupled lipid transmembrane transporter activity"/>
    <property type="evidence" value="ECO:0007669"/>
    <property type="project" value="TreeGrafter"/>
</dbReference>
<dbReference type="GO" id="GO:0140359">
    <property type="term" value="F:ABC-type transporter activity"/>
    <property type="evidence" value="ECO:0007669"/>
    <property type="project" value="InterPro"/>
</dbReference>
<dbReference type="PROSITE" id="PS00211">
    <property type="entry name" value="ABC_TRANSPORTER_1"/>
    <property type="match status" value="1"/>
</dbReference>
<dbReference type="InterPro" id="IPR003439">
    <property type="entry name" value="ABC_transporter-like_ATP-bd"/>
</dbReference>
<evidence type="ECO:0000256" key="1">
    <source>
        <dbReference type="ARBA" id="ARBA00004651"/>
    </source>
</evidence>
<evidence type="ECO:0000256" key="2">
    <source>
        <dbReference type="ARBA" id="ARBA00022692"/>
    </source>
</evidence>
<feature type="transmembrane region" description="Helical" evidence="7">
    <location>
        <begin position="127"/>
        <end position="147"/>
    </location>
</feature>
<evidence type="ECO:0000256" key="4">
    <source>
        <dbReference type="ARBA" id="ARBA00022840"/>
    </source>
</evidence>
<dbReference type="GO" id="GO:0030256">
    <property type="term" value="C:type I protein secretion system complex"/>
    <property type="evidence" value="ECO:0007669"/>
    <property type="project" value="InterPro"/>
</dbReference>
<evidence type="ECO:0000256" key="7">
    <source>
        <dbReference type="SAM" id="Phobius"/>
    </source>
</evidence>
<dbReference type="InterPro" id="IPR027417">
    <property type="entry name" value="P-loop_NTPase"/>
</dbReference>
<dbReference type="InterPro" id="IPR039421">
    <property type="entry name" value="Type_1_exporter"/>
</dbReference>
<evidence type="ECO:0000256" key="3">
    <source>
        <dbReference type="ARBA" id="ARBA00022741"/>
    </source>
</evidence>
<dbReference type="Gene3D" id="3.40.50.300">
    <property type="entry name" value="P-loop containing nucleotide triphosphate hydrolases"/>
    <property type="match status" value="1"/>
</dbReference>
<dbReference type="EMBL" id="NISJ01000001">
    <property type="protein sequence ID" value="OWR01586.1"/>
    <property type="molecule type" value="Genomic_DNA"/>
</dbReference>
<comment type="subcellular location">
    <subcellularLocation>
        <location evidence="1">Cell membrane</location>
        <topology evidence="1">Multi-pass membrane protein</topology>
    </subcellularLocation>
</comment>
<feature type="transmembrane region" description="Helical" evidence="7">
    <location>
        <begin position="21"/>
        <end position="44"/>
    </location>
</feature>
<dbReference type="InterPro" id="IPR036640">
    <property type="entry name" value="ABC1_TM_sf"/>
</dbReference>
<keyword evidence="2 7" id="KW-0812">Transmembrane</keyword>
<dbReference type="GO" id="GO:0030253">
    <property type="term" value="P:protein secretion by the type I secretion system"/>
    <property type="evidence" value="ECO:0007669"/>
    <property type="project" value="InterPro"/>
</dbReference>
<dbReference type="SMART" id="SM00382">
    <property type="entry name" value="AAA"/>
    <property type="match status" value="1"/>
</dbReference>
<feature type="transmembrane region" description="Helical" evidence="7">
    <location>
        <begin position="56"/>
        <end position="76"/>
    </location>
</feature>
<reference evidence="10 11" key="1">
    <citation type="journal article" date="2002" name="Int. J. Syst. Evol. Microbiol.">
        <title>Sphingopyxis witflariensis sp. nov., isolated from activated sludge.</title>
        <authorList>
            <person name="Kampfer P."/>
            <person name="Witzenberger R."/>
            <person name="Denner E.B."/>
            <person name="Busse H.J."/>
            <person name="Neef A."/>
        </authorList>
    </citation>
    <scope>NUCLEOTIDE SEQUENCE [LARGE SCALE GENOMIC DNA]</scope>
    <source>
        <strain evidence="10 11">DSM 14551</strain>
    </source>
</reference>
<dbReference type="PROSITE" id="PS50893">
    <property type="entry name" value="ABC_TRANSPORTER_2"/>
    <property type="match status" value="1"/>
</dbReference>
<evidence type="ECO:0000256" key="6">
    <source>
        <dbReference type="ARBA" id="ARBA00023136"/>
    </source>
</evidence>
<dbReference type="OrthoDB" id="9787557at2"/>
<dbReference type="SUPFAM" id="SSF90123">
    <property type="entry name" value="ABC transporter transmembrane region"/>
    <property type="match status" value="1"/>
</dbReference>
<dbReference type="InterPro" id="IPR003593">
    <property type="entry name" value="AAA+_ATPase"/>
</dbReference>
<dbReference type="GO" id="GO:0016887">
    <property type="term" value="F:ATP hydrolysis activity"/>
    <property type="evidence" value="ECO:0007669"/>
    <property type="project" value="InterPro"/>
</dbReference>
<dbReference type="SUPFAM" id="SSF52540">
    <property type="entry name" value="P-loop containing nucleoside triphosphate hydrolases"/>
    <property type="match status" value="1"/>
</dbReference>
<dbReference type="GO" id="GO:0005524">
    <property type="term" value="F:ATP binding"/>
    <property type="evidence" value="ECO:0007669"/>
    <property type="project" value="UniProtKB-KW"/>
</dbReference>
<dbReference type="PANTHER" id="PTHR24221">
    <property type="entry name" value="ATP-BINDING CASSETTE SUB-FAMILY B"/>
    <property type="match status" value="1"/>
</dbReference>
<evidence type="ECO:0000313" key="10">
    <source>
        <dbReference type="EMBL" id="OWR01586.1"/>
    </source>
</evidence>
<feature type="transmembrane region" description="Helical" evidence="7">
    <location>
        <begin position="153"/>
        <end position="174"/>
    </location>
</feature>
<dbReference type="GO" id="GO:0005886">
    <property type="term" value="C:plasma membrane"/>
    <property type="evidence" value="ECO:0007669"/>
    <property type="project" value="UniProtKB-SubCell"/>
</dbReference>
<dbReference type="AlphaFoldDB" id="A0A246K6E6"/>
<dbReference type="PROSITE" id="PS50929">
    <property type="entry name" value="ABC_TM1F"/>
    <property type="match status" value="1"/>
</dbReference>
<keyword evidence="5 7" id="KW-1133">Transmembrane helix</keyword>
<keyword evidence="3" id="KW-0547">Nucleotide-binding</keyword>